<dbReference type="Gene3D" id="3.60.10.10">
    <property type="entry name" value="Endonuclease/exonuclease/phosphatase"/>
    <property type="match status" value="1"/>
</dbReference>
<dbReference type="PROSITE" id="PS50878">
    <property type="entry name" value="RT_POL"/>
    <property type="match status" value="1"/>
</dbReference>
<dbReference type="Proteomes" id="UP001338125">
    <property type="component" value="Unassembled WGS sequence"/>
</dbReference>
<sequence length="1447" mass="161889">MASTPAAPTIQASQFPFELGEITPTDLQQRAREALPHNQYPHLPSTPQPLPQQRTTNPPPSSSPFHLTANPTNERIPTQDTTAPAVPAVHDYTQQVLDERAAMYAEEHKVLNAFSTAFNAIAKQFTTDHARKITTALTNTFKSACISALNPKEPPKGNTTTYASVLHNTQGPGPTAPQKPQAHAKHPPGTKETVHPDLRILVRLEKQSPAWQKEPTAIRDVISKALSMPISRIPKATQTATGWAIHTADQGVQREVLERKKEWIRLLEEYPRTIPTWDGRPVDFNECFREEVITQTGTAPVSFRPTRAQRYRQRNPEHTTAPNEDRTQFTEARFSPHLANEKERPAGEERDNDPITIDAKPLSPQPPEGPEEKEPTNPITPPGPGSATSLSTEAPAASLVVSPRAFPETKKKVPPQLNHQSMTRPNSSNKDLARTKTLRIFQANVGKIGPAHDTALALADTEEFDIILMQEPWVSLKGDSMTKTHPGYRTYSPVNSWEGTRDRPRVMTYIRRNLELDADQTRPVATRDILWIKTSDITIVNIYRDPDVPETLKAILTWPIPDRCLIAGDFNARHCSWEPGANAEHQGGRIADWAEETELAQLVPAAPTNPRNTTIDLAFTNIPLAEAAVEEHLLTSADHYPITITIPEIRFQSRPRKRARLRTSKETQRFLSLIQEGARDLPTQTTNTDDLDSLATAITELIQISLETAGTPPRQTQRAAPWWTEECAEAALKYRQTRRRFPLGFCRAIQEARKALQKTVRRTKRQFWRTIIDEVKDGAGIYKLARWAQRTSPFQTPPLQDHLGTHIHRLYAGCLAVGYHPQIFKSAEVVMIPKPGKRDLTKPRAWRPISLLSCLSKGLERLIAKRMAWTSVQHEVLDPKQAGALPKRSAVDLAAALIHDIDQALMEGKVATLVTIDVQGAFNAVLCNKLLLHLREQGWPTTLVRWVELFMTGRQASVRLQDTTIENSPYNPIYLLGNRSGRFGYADDTAILRIGNTIEETVSLANADVAELSQWGTENAVSFDPDKTEVMHFARYKKQIQEAPPVLQGTIEKQPEPAMRWLGIWFDSSLCFRAYVDKWATKALTLAHHLRSLTNTQQGPLPKAVRRAVLGCIEPILLYGIEAWYPGLTRPSVYRQSKGVIVNSRILHLHKRLSRPLLKGIRAILPTWDSTPLPVLYRESGILPIDQLIEARRLRFATQLLRLDHRHLLAQRLQKTNPSRESWLSYIKPQWVLQGYASKPRKSPSRLERTAALIDAKCPRPRLLLKDTKAITDPFPSKEKATELLNQWASEARDYLIVYSNSSQLQDSATGWGFVILRDGQLLQSGHGRLGLTEVYDGEIRGALEGLRAAAQIQNGKKITVCIDSTAALTSLMGTPSDSSQAEALAFQELATELRASLRWCPGHMGIPGNEMADEQAKLGASLPNNNNTITLAAARRIARRKPLTAF</sequence>
<evidence type="ECO:0000313" key="4">
    <source>
        <dbReference type="EMBL" id="KAK5988253.1"/>
    </source>
</evidence>
<feature type="region of interest" description="Disordered" evidence="1">
    <location>
        <begin position="160"/>
        <end position="193"/>
    </location>
</feature>
<feature type="domain" description="Reverse transcriptase" evidence="2">
    <location>
        <begin position="813"/>
        <end position="1066"/>
    </location>
</feature>
<organism evidence="4 5">
    <name type="scientific">Cladobotryum mycophilum</name>
    <dbReference type="NCBI Taxonomy" id="491253"/>
    <lineage>
        <taxon>Eukaryota</taxon>
        <taxon>Fungi</taxon>
        <taxon>Dikarya</taxon>
        <taxon>Ascomycota</taxon>
        <taxon>Pezizomycotina</taxon>
        <taxon>Sordariomycetes</taxon>
        <taxon>Hypocreomycetidae</taxon>
        <taxon>Hypocreales</taxon>
        <taxon>Hypocreaceae</taxon>
        <taxon>Cladobotryum</taxon>
    </lineage>
</organism>
<feature type="compositionally biased region" description="Polar residues" evidence="1">
    <location>
        <begin position="63"/>
        <end position="82"/>
    </location>
</feature>
<feature type="compositionally biased region" description="Polar residues" evidence="1">
    <location>
        <begin position="160"/>
        <end position="172"/>
    </location>
</feature>
<dbReference type="Pfam" id="PF00075">
    <property type="entry name" value="RNase_H"/>
    <property type="match status" value="1"/>
</dbReference>
<protein>
    <submittedName>
        <fullName evidence="4">RNA-directed DNA polymerase from transposon BS-like protein</fullName>
    </submittedName>
</protein>
<dbReference type="EMBL" id="JAVFKD010000016">
    <property type="protein sequence ID" value="KAK5988253.1"/>
    <property type="molecule type" value="Genomic_DNA"/>
</dbReference>
<feature type="domain" description="RNase H type-1" evidence="3">
    <location>
        <begin position="1292"/>
        <end position="1422"/>
    </location>
</feature>
<accession>A0ABR0S7V5</accession>
<dbReference type="PANTHER" id="PTHR33481">
    <property type="entry name" value="REVERSE TRANSCRIPTASE"/>
    <property type="match status" value="1"/>
</dbReference>
<feature type="region of interest" description="Disordered" evidence="1">
    <location>
        <begin position="298"/>
        <end position="432"/>
    </location>
</feature>
<dbReference type="SUPFAM" id="SSF53098">
    <property type="entry name" value="Ribonuclease H-like"/>
    <property type="match status" value="1"/>
</dbReference>
<feature type="region of interest" description="Disordered" evidence="1">
    <location>
        <begin position="1"/>
        <end position="84"/>
    </location>
</feature>
<proteinExistence type="predicted"/>
<dbReference type="Pfam" id="PF14529">
    <property type="entry name" value="Exo_endo_phos_2"/>
    <property type="match status" value="1"/>
</dbReference>
<name>A0ABR0S7V5_9HYPO</name>
<dbReference type="CDD" id="cd09276">
    <property type="entry name" value="Rnase_HI_RT_non_LTR"/>
    <property type="match status" value="1"/>
</dbReference>
<dbReference type="CDD" id="cd01650">
    <property type="entry name" value="RT_nLTR_like"/>
    <property type="match status" value="1"/>
</dbReference>
<dbReference type="PANTHER" id="PTHR33481:SF1">
    <property type="entry name" value="ENDONUCLEASE_EXONUCLEASE_PHOSPHATASE DOMAIN-CONTAINING PROTEIN-RELATED"/>
    <property type="match status" value="1"/>
</dbReference>
<evidence type="ECO:0000256" key="1">
    <source>
        <dbReference type="SAM" id="MobiDB-lite"/>
    </source>
</evidence>
<dbReference type="InterPro" id="IPR012337">
    <property type="entry name" value="RNaseH-like_sf"/>
</dbReference>
<dbReference type="InterPro" id="IPR005135">
    <property type="entry name" value="Endo/exonuclease/phosphatase"/>
</dbReference>
<dbReference type="SUPFAM" id="SSF56219">
    <property type="entry name" value="DNase I-like"/>
    <property type="match status" value="1"/>
</dbReference>
<dbReference type="PROSITE" id="PS50879">
    <property type="entry name" value="RNASE_H_1"/>
    <property type="match status" value="1"/>
</dbReference>
<feature type="compositionally biased region" description="Polar residues" evidence="1">
    <location>
        <begin position="417"/>
        <end position="430"/>
    </location>
</feature>
<comment type="caution">
    <text evidence="4">The sequence shown here is derived from an EMBL/GenBank/DDBJ whole genome shotgun (WGS) entry which is preliminary data.</text>
</comment>
<evidence type="ECO:0000313" key="5">
    <source>
        <dbReference type="Proteomes" id="UP001338125"/>
    </source>
</evidence>
<gene>
    <name evidence="4" type="ORF">PT974_12394</name>
</gene>
<dbReference type="InterPro" id="IPR036691">
    <property type="entry name" value="Endo/exonu/phosph_ase_sf"/>
</dbReference>
<evidence type="ECO:0000259" key="2">
    <source>
        <dbReference type="PROSITE" id="PS50878"/>
    </source>
</evidence>
<dbReference type="InterPro" id="IPR000477">
    <property type="entry name" value="RT_dom"/>
</dbReference>
<dbReference type="InterPro" id="IPR036397">
    <property type="entry name" value="RNaseH_sf"/>
</dbReference>
<keyword evidence="5" id="KW-1185">Reference proteome</keyword>
<evidence type="ECO:0000259" key="3">
    <source>
        <dbReference type="PROSITE" id="PS50879"/>
    </source>
</evidence>
<reference evidence="4 5" key="1">
    <citation type="submission" date="2024-01" db="EMBL/GenBank/DDBJ databases">
        <title>Complete genome of Cladobotryum mycophilum ATHUM6906.</title>
        <authorList>
            <person name="Christinaki A.C."/>
            <person name="Myridakis A.I."/>
            <person name="Kouvelis V.N."/>
        </authorList>
    </citation>
    <scope>NUCLEOTIDE SEQUENCE [LARGE SCALE GENOMIC DNA]</scope>
    <source>
        <strain evidence="4 5">ATHUM6906</strain>
    </source>
</reference>
<dbReference type="Gene3D" id="3.30.420.10">
    <property type="entry name" value="Ribonuclease H-like superfamily/Ribonuclease H"/>
    <property type="match status" value="1"/>
</dbReference>
<dbReference type="Pfam" id="PF00078">
    <property type="entry name" value="RVT_1"/>
    <property type="match status" value="1"/>
</dbReference>
<dbReference type="InterPro" id="IPR002156">
    <property type="entry name" value="RNaseH_domain"/>
</dbReference>
<feature type="compositionally biased region" description="Basic and acidic residues" evidence="1">
    <location>
        <begin position="339"/>
        <end position="353"/>
    </location>
</feature>